<keyword evidence="5" id="KW-0999">Mitochondrion inner membrane</keyword>
<gene>
    <name evidence="11" type="primary">LOC4804164</name>
</gene>
<keyword evidence="8 9" id="KW-0472">Membrane</keyword>
<keyword evidence="7" id="KW-0496">Mitochondrion</keyword>
<keyword evidence="6 9" id="KW-1133">Transmembrane helix</keyword>
<evidence type="ECO:0000256" key="8">
    <source>
        <dbReference type="ARBA" id="ARBA00023136"/>
    </source>
</evidence>
<evidence type="ECO:0000256" key="6">
    <source>
        <dbReference type="ARBA" id="ARBA00022989"/>
    </source>
</evidence>
<evidence type="ECO:0000256" key="9">
    <source>
        <dbReference type="SAM" id="Phobius"/>
    </source>
</evidence>
<feature type="transmembrane region" description="Helical" evidence="9">
    <location>
        <begin position="130"/>
        <end position="158"/>
    </location>
</feature>
<protein>
    <recommendedName>
        <fullName evidence="3">Transmembrane protein 186</fullName>
    </recommendedName>
</protein>
<keyword evidence="10" id="KW-1185">Reference proteome</keyword>
<dbReference type="Pfam" id="PF06979">
    <property type="entry name" value="TMEM70"/>
    <property type="match status" value="1"/>
</dbReference>
<dbReference type="RefSeq" id="XP_001360768.4">
    <property type="nucleotide sequence ID" value="XM_001360731.4"/>
</dbReference>
<comment type="similarity">
    <text evidence="2">Belongs to the TMEM186 family.</text>
</comment>
<comment type="subcellular location">
    <subcellularLocation>
        <location evidence="1">Mitochondrion inner membrane</location>
        <topology evidence="1">Multi-pass membrane protein</topology>
    </subcellularLocation>
</comment>
<reference evidence="10" key="1">
    <citation type="submission" date="2024-06" db="UniProtKB">
        <authorList>
            <consortium name="RefSeq"/>
        </authorList>
    </citation>
    <scope>NUCLEOTIDE SEQUENCE [LARGE SCALE GENOMIC DNA]</scope>
    <source>
        <strain evidence="10">MV2-25</strain>
    </source>
</reference>
<dbReference type="KEGG" id="dpo:4804164"/>
<evidence type="ECO:0000313" key="10">
    <source>
        <dbReference type="Proteomes" id="UP000001819"/>
    </source>
</evidence>
<organism evidence="10 11">
    <name type="scientific">Drosophila pseudoobscura pseudoobscura</name>
    <name type="common">Fruit fly</name>
    <dbReference type="NCBI Taxonomy" id="46245"/>
    <lineage>
        <taxon>Eukaryota</taxon>
        <taxon>Metazoa</taxon>
        <taxon>Ecdysozoa</taxon>
        <taxon>Arthropoda</taxon>
        <taxon>Hexapoda</taxon>
        <taxon>Insecta</taxon>
        <taxon>Pterygota</taxon>
        <taxon>Neoptera</taxon>
        <taxon>Endopterygota</taxon>
        <taxon>Diptera</taxon>
        <taxon>Brachycera</taxon>
        <taxon>Muscomorpha</taxon>
        <taxon>Ephydroidea</taxon>
        <taxon>Drosophilidae</taxon>
        <taxon>Drosophila</taxon>
        <taxon>Sophophora</taxon>
    </lineage>
</organism>
<evidence type="ECO:0000256" key="7">
    <source>
        <dbReference type="ARBA" id="ARBA00023128"/>
    </source>
</evidence>
<dbReference type="InParanoid" id="A0A6I8UTP4"/>
<evidence type="ECO:0000256" key="5">
    <source>
        <dbReference type="ARBA" id="ARBA00022792"/>
    </source>
</evidence>
<feature type="transmembrane region" description="Helical" evidence="9">
    <location>
        <begin position="100"/>
        <end position="118"/>
    </location>
</feature>
<accession>A0A6I8UTP4</accession>
<evidence type="ECO:0000256" key="4">
    <source>
        <dbReference type="ARBA" id="ARBA00022692"/>
    </source>
</evidence>
<dbReference type="InterPro" id="IPR045325">
    <property type="entry name" value="TMEM70/TMEM186/TMEM223"/>
</dbReference>
<dbReference type="GO" id="GO:0005743">
    <property type="term" value="C:mitochondrial inner membrane"/>
    <property type="evidence" value="ECO:0007669"/>
    <property type="project" value="UniProtKB-SubCell"/>
</dbReference>
<sequence length="235" mass="26152">MTEWAALANTCASADGVSSITAQLIDDIFKTNAMLQQLCRSHFTRVRWPSSVPAVIQQLHQRRLGTEPKKNPILNETGFSEWRTIYSLPSIRLVAAFNRLKIYQAVVTAAGAPIAFALEQSGHATDALGIYAAIGISGLITLTLASFAATNLVGFIYINEQQDMLKLAYVDFWGRRVETLVETDDLLPSWERGTMSQLRFVLPIALRSDAKRRYKLLNRFGNIADPQLFEGLFGD</sequence>
<dbReference type="PANTHER" id="PTHR13603:SF1">
    <property type="entry name" value="TRANSMEMBRANE PROTEIN 186"/>
    <property type="match status" value="1"/>
</dbReference>
<reference evidence="11" key="2">
    <citation type="submission" date="2025-08" db="UniProtKB">
        <authorList>
            <consortium name="RefSeq"/>
        </authorList>
    </citation>
    <scope>IDENTIFICATION</scope>
    <source>
        <strain evidence="11">MV-25-SWS-2005</strain>
        <tissue evidence="11">Whole body</tissue>
    </source>
</reference>
<evidence type="ECO:0000256" key="2">
    <source>
        <dbReference type="ARBA" id="ARBA00007020"/>
    </source>
</evidence>
<evidence type="ECO:0000256" key="1">
    <source>
        <dbReference type="ARBA" id="ARBA00004448"/>
    </source>
</evidence>
<dbReference type="InterPro" id="IPR026571">
    <property type="entry name" value="Tmem186"/>
</dbReference>
<keyword evidence="4 9" id="KW-0812">Transmembrane</keyword>
<evidence type="ECO:0000313" key="11">
    <source>
        <dbReference type="RefSeq" id="XP_001360768.4"/>
    </source>
</evidence>
<dbReference type="PANTHER" id="PTHR13603">
    <property type="entry name" value="TRANSMEMBRANE PROTEIN 186"/>
    <property type="match status" value="1"/>
</dbReference>
<dbReference type="AlphaFoldDB" id="A0A6I8UTP4"/>
<evidence type="ECO:0000256" key="3">
    <source>
        <dbReference type="ARBA" id="ARBA00014604"/>
    </source>
</evidence>
<dbReference type="FunCoup" id="A0A6I8UTP4">
    <property type="interactions" value="2039"/>
</dbReference>
<name>A0A6I8UTP4_DROPS</name>
<dbReference type="Proteomes" id="UP000001819">
    <property type="component" value="Chromosome 3"/>
</dbReference>
<proteinExistence type="inferred from homology"/>